<sequence>MLPQFAVRKRRAYNSAVDNSALDNSAVGQLGTRQLGSEDNSALDNSAIADGIHLSVSTQKGQKSFICLAMSAITVERNLQTTIQFF</sequence>
<dbReference type="WBParaSite" id="Gr19_v10_g13751.t1">
    <property type="protein sequence ID" value="Gr19_v10_g13751.t1"/>
    <property type="gene ID" value="Gr19_v10_g13751"/>
</dbReference>
<protein>
    <submittedName>
        <fullName evidence="2">Uncharacterized protein</fullName>
    </submittedName>
</protein>
<proteinExistence type="predicted"/>
<organism evidence="1 2">
    <name type="scientific">Globodera rostochiensis</name>
    <name type="common">Golden nematode worm</name>
    <name type="synonym">Heterodera rostochiensis</name>
    <dbReference type="NCBI Taxonomy" id="31243"/>
    <lineage>
        <taxon>Eukaryota</taxon>
        <taxon>Metazoa</taxon>
        <taxon>Ecdysozoa</taxon>
        <taxon>Nematoda</taxon>
        <taxon>Chromadorea</taxon>
        <taxon>Rhabditida</taxon>
        <taxon>Tylenchina</taxon>
        <taxon>Tylenchomorpha</taxon>
        <taxon>Tylenchoidea</taxon>
        <taxon>Heteroderidae</taxon>
        <taxon>Heteroderinae</taxon>
        <taxon>Globodera</taxon>
    </lineage>
</organism>
<dbReference type="Proteomes" id="UP000887572">
    <property type="component" value="Unplaced"/>
</dbReference>
<dbReference type="AlphaFoldDB" id="A0A914H6S2"/>
<evidence type="ECO:0000313" key="2">
    <source>
        <dbReference type="WBParaSite" id="Gr19_v10_g13751.t1"/>
    </source>
</evidence>
<name>A0A914H6S2_GLORO</name>
<reference evidence="2" key="1">
    <citation type="submission" date="2022-11" db="UniProtKB">
        <authorList>
            <consortium name="WormBaseParasite"/>
        </authorList>
    </citation>
    <scope>IDENTIFICATION</scope>
</reference>
<evidence type="ECO:0000313" key="1">
    <source>
        <dbReference type="Proteomes" id="UP000887572"/>
    </source>
</evidence>
<keyword evidence="1" id="KW-1185">Reference proteome</keyword>
<accession>A0A914H6S2</accession>